<keyword evidence="13" id="KW-0997">Cell inner membrane</keyword>
<dbReference type="CDD" id="cd20070">
    <property type="entry name" value="5TM_YidC_Alb3"/>
    <property type="match status" value="1"/>
</dbReference>
<dbReference type="NCBIfam" id="TIGR03592">
    <property type="entry name" value="yidC_oxa1_cterm"/>
    <property type="match status" value="1"/>
</dbReference>
<dbReference type="EMBL" id="CP002696">
    <property type="protein sequence ID" value="AEE15468.1"/>
    <property type="molecule type" value="Genomic_DNA"/>
</dbReference>
<dbReference type="CDD" id="cd19961">
    <property type="entry name" value="EcYidC-like_peri"/>
    <property type="match status" value="1"/>
</dbReference>
<comment type="similarity">
    <text evidence="2 13">Belongs to the OXA1/ALB3/YidC family. Type 1 subfamily.</text>
</comment>
<keyword evidence="8 13" id="KW-1133">Transmembrane helix</keyword>
<dbReference type="OrthoDB" id="9780552at2"/>
<dbReference type="InterPro" id="IPR038221">
    <property type="entry name" value="YidC_periplasmic_sf"/>
</dbReference>
<comment type="subunit">
    <text evidence="13">Interacts with the Sec translocase complex via SecD. Specifically interacts with transmembrane segments of nascent integral membrane proteins during membrane integration.</text>
</comment>
<evidence type="ECO:0000256" key="7">
    <source>
        <dbReference type="ARBA" id="ARBA00022927"/>
    </source>
</evidence>
<evidence type="ECO:0000256" key="3">
    <source>
        <dbReference type="ARBA" id="ARBA00015325"/>
    </source>
</evidence>
<keyword evidence="5 13" id="KW-1003">Cell membrane</keyword>
<feature type="transmembrane region" description="Helical" evidence="13">
    <location>
        <begin position="445"/>
        <end position="466"/>
    </location>
</feature>
<dbReference type="Proteomes" id="UP000006546">
    <property type="component" value="Chromosome"/>
</dbReference>
<dbReference type="GO" id="GO:0032977">
    <property type="term" value="F:membrane insertase activity"/>
    <property type="evidence" value="ECO:0007669"/>
    <property type="project" value="InterPro"/>
</dbReference>
<feature type="domain" description="Membrane insertase YidC N-terminal" evidence="15">
    <location>
        <begin position="87"/>
        <end position="336"/>
    </location>
</feature>
<evidence type="ECO:0000313" key="17">
    <source>
        <dbReference type="Proteomes" id="UP000006546"/>
    </source>
</evidence>
<evidence type="ECO:0000256" key="10">
    <source>
        <dbReference type="ARBA" id="ARBA00023186"/>
    </source>
</evidence>
<evidence type="ECO:0000259" key="14">
    <source>
        <dbReference type="Pfam" id="PF02096"/>
    </source>
</evidence>
<comment type="subcellular location">
    <subcellularLocation>
        <location evidence="1 13">Cell inner membrane</location>
        <topology evidence="1 13">Multi-pass membrane protein</topology>
    </subcellularLocation>
</comment>
<dbReference type="InterPro" id="IPR047196">
    <property type="entry name" value="YidC_ALB_C"/>
</dbReference>
<evidence type="ECO:0000256" key="9">
    <source>
        <dbReference type="ARBA" id="ARBA00023136"/>
    </source>
</evidence>
<evidence type="ECO:0000256" key="6">
    <source>
        <dbReference type="ARBA" id="ARBA00022692"/>
    </source>
</evidence>
<proteinExistence type="inferred from homology"/>
<evidence type="ECO:0000256" key="11">
    <source>
        <dbReference type="ARBA" id="ARBA00033245"/>
    </source>
</evidence>
<dbReference type="RefSeq" id="WP_013757188.1">
    <property type="nucleotide sequence ID" value="NC_015500.1"/>
</dbReference>
<evidence type="ECO:0000256" key="4">
    <source>
        <dbReference type="ARBA" id="ARBA00022448"/>
    </source>
</evidence>
<dbReference type="AlphaFoldDB" id="F4LK79"/>
<keyword evidence="7 13" id="KW-0653">Protein transport</keyword>
<evidence type="ECO:0000256" key="13">
    <source>
        <dbReference type="HAMAP-Rule" id="MF_01810"/>
    </source>
</evidence>
<dbReference type="GO" id="GO:0015031">
    <property type="term" value="P:protein transport"/>
    <property type="evidence" value="ECO:0007669"/>
    <property type="project" value="UniProtKB-KW"/>
</dbReference>
<evidence type="ECO:0000313" key="16">
    <source>
        <dbReference type="EMBL" id="AEE15468.1"/>
    </source>
</evidence>
<evidence type="ECO:0000256" key="8">
    <source>
        <dbReference type="ARBA" id="ARBA00022989"/>
    </source>
</evidence>
<keyword evidence="10 13" id="KW-0143">Chaperone</keyword>
<gene>
    <name evidence="13" type="primary">yidC</name>
    <name evidence="16" type="ordered locus">Trebr_0008</name>
</gene>
<protein>
    <recommendedName>
        <fullName evidence="3 13">Membrane protein insertase YidC</fullName>
    </recommendedName>
    <alternativeName>
        <fullName evidence="12 13">Foldase YidC</fullName>
    </alternativeName>
    <alternativeName>
        <fullName evidence="11 13">Membrane integrase YidC</fullName>
    </alternativeName>
    <alternativeName>
        <fullName evidence="13">Membrane protein YidC</fullName>
    </alternativeName>
</protein>
<dbReference type="STRING" id="906968.Trebr_0008"/>
<dbReference type="NCBIfam" id="TIGR03593">
    <property type="entry name" value="yidC_nterm"/>
    <property type="match status" value="1"/>
</dbReference>
<comment type="function">
    <text evidence="13">Required for the insertion and/or proper folding and/or complex formation of integral membrane proteins into the membrane. Involved in integration of membrane proteins that insert both dependently and independently of the Sec translocase complex, as well as at least some lipoproteins. Aids folding of multispanning membrane proteins.</text>
</comment>
<dbReference type="Pfam" id="PF14849">
    <property type="entry name" value="YidC_periplas"/>
    <property type="match status" value="1"/>
</dbReference>
<name>F4LK79_TREBD</name>
<dbReference type="eggNOG" id="COG0706">
    <property type="taxonomic scope" value="Bacteria"/>
</dbReference>
<dbReference type="InterPro" id="IPR001708">
    <property type="entry name" value="YidC/ALB3/OXA1/COX18"/>
</dbReference>
<evidence type="ECO:0000256" key="2">
    <source>
        <dbReference type="ARBA" id="ARBA00010527"/>
    </source>
</evidence>
<dbReference type="HOGENOM" id="CLU_016535_2_0_12"/>
<feature type="transmembrane region" description="Helical" evidence="13">
    <location>
        <begin position="6"/>
        <end position="30"/>
    </location>
</feature>
<feature type="transmembrane region" description="Helical" evidence="13">
    <location>
        <begin position="545"/>
        <end position="564"/>
    </location>
</feature>
<evidence type="ECO:0000259" key="15">
    <source>
        <dbReference type="Pfam" id="PF14849"/>
    </source>
</evidence>
<organism evidence="16 17">
    <name type="scientific">Treponema brennaborense (strain DSM 12168 / CIP 105900 / DD5/3)</name>
    <dbReference type="NCBI Taxonomy" id="906968"/>
    <lineage>
        <taxon>Bacteria</taxon>
        <taxon>Pseudomonadati</taxon>
        <taxon>Spirochaetota</taxon>
        <taxon>Spirochaetia</taxon>
        <taxon>Spirochaetales</taxon>
        <taxon>Treponemataceae</taxon>
        <taxon>Treponema</taxon>
    </lineage>
</organism>
<dbReference type="GO" id="GO:0051205">
    <property type="term" value="P:protein insertion into membrane"/>
    <property type="evidence" value="ECO:0007669"/>
    <property type="project" value="TreeGrafter"/>
</dbReference>
<keyword evidence="6 13" id="KW-0812">Transmembrane</keyword>
<dbReference type="InterPro" id="IPR019998">
    <property type="entry name" value="Membr_insert_YidC"/>
</dbReference>
<evidence type="ECO:0000256" key="1">
    <source>
        <dbReference type="ARBA" id="ARBA00004429"/>
    </source>
</evidence>
<feature type="transmembrane region" description="Helical" evidence="13">
    <location>
        <begin position="380"/>
        <end position="399"/>
    </location>
</feature>
<dbReference type="InterPro" id="IPR028055">
    <property type="entry name" value="YidC/Oxa/ALB_C"/>
</dbReference>
<dbReference type="PANTHER" id="PTHR12428">
    <property type="entry name" value="OXA1"/>
    <property type="match status" value="1"/>
</dbReference>
<evidence type="ECO:0000256" key="12">
    <source>
        <dbReference type="ARBA" id="ARBA00033342"/>
    </source>
</evidence>
<accession>F4LK79</accession>
<keyword evidence="4 13" id="KW-0813">Transport</keyword>
<dbReference type="Pfam" id="PF02096">
    <property type="entry name" value="60KD_IMP"/>
    <property type="match status" value="1"/>
</dbReference>
<keyword evidence="17" id="KW-1185">Reference proteome</keyword>
<dbReference type="HAMAP" id="MF_01810">
    <property type="entry name" value="YidC_type1"/>
    <property type="match status" value="1"/>
</dbReference>
<dbReference type="PRINTS" id="PR00701">
    <property type="entry name" value="60KDINNERMP"/>
</dbReference>
<feature type="domain" description="Membrane insertase YidC/Oxa/ALB C-terminal" evidence="14">
    <location>
        <begin position="380"/>
        <end position="578"/>
    </location>
</feature>
<keyword evidence="9 13" id="KW-0472">Membrane</keyword>
<reference evidence="17" key="1">
    <citation type="submission" date="2011-04" db="EMBL/GenBank/DDBJ databases">
        <title>The complete genome of Treponema brennaborense DSM 12168.</title>
        <authorList>
            <person name="Lucas S."/>
            <person name="Han J."/>
            <person name="Lapidus A."/>
            <person name="Bruce D."/>
            <person name="Goodwin L."/>
            <person name="Pitluck S."/>
            <person name="Peters L."/>
            <person name="Kyrpides N."/>
            <person name="Mavromatis K."/>
            <person name="Ivanova N."/>
            <person name="Mikhailova N."/>
            <person name="Pagani I."/>
            <person name="Teshima H."/>
            <person name="Detter J.C."/>
            <person name="Tapia R."/>
            <person name="Han C."/>
            <person name="Land M."/>
            <person name="Hauser L."/>
            <person name="Markowitz V."/>
            <person name="Cheng J.-F."/>
            <person name="Hugenholtz P."/>
            <person name="Woyke T."/>
            <person name="Wu D."/>
            <person name="Gronow S."/>
            <person name="Wellnitz S."/>
            <person name="Brambilla E."/>
            <person name="Klenk H.-P."/>
            <person name="Eisen J.A."/>
        </authorList>
    </citation>
    <scope>NUCLEOTIDE SEQUENCE [LARGE SCALE GENOMIC DNA]</scope>
    <source>
        <strain evidence="17">DSM 12168 / CIP 105900 / DD5/3</strain>
    </source>
</reference>
<dbReference type="InterPro" id="IPR028053">
    <property type="entry name" value="Membr_insert_YidC_N"/>
</dbReference>
<sequence length="603" mass="67336">MEKNTVWAIILSTLVLVIFMFVQITFFPAVPAAKQTEQYQNTADVSSAQGQLPVNTVAVSGAEENGSLNAAGSAGDSAAAVTEEQFVIQNGKVKVTFTNRGGDIINYELLEHKDGNSGVEMADNVSAKNRAFSVSFGAAGTPIIDDIFSVKKIDDNTIGFYKTFTVKNNDGTESSFVFAKQYTFDPAGYMFRLDVSIDGDDTLKGLAFGNSAYTIRTSPQIGPYFDSKNNRYENRTFMSYNGSKKKKTTLGSGQSKVYDDGYTWTGVSGKYFEILGVPLNPTVMQDVTYSAALEVDNYANAQVMMSRGPITQSDAQDTYYFYVGPKTEETLKIYNNAAENVWHLSGLKLNESLESSGILFWLETFLKWCMELLYKIIPNWGVSIIILTILLKLVLFPLTKKSSLSTLKMQELQPKMQEIQAKFKDQPDKMNAEMAKLYKETGYNPLSGCLPLLIQFPLIFAMYNLFNNYFEFRGAMFIPGWIPDLSVGDSVYALNFNLPFLGNQLRLLPIIYVISQLLFGKVTQSGTAAGASGMQMKIMMYGMPLFFFFIFYNAPSGLLIYWTVSNALQLVQQVILNKTMKAKRAEIESREPEKKVFVPRKKK</sequence>
<dbReference type="PANTHER" id="PTHR12428:SF65">
    <property type="entry name" value="CYTOCHROME C OXIDASE ASSEMBLY PROTEIN COX18, MITOCHONDRIAL"/>
    <property type="match status" value="1"/>
</dbReference>
<dbReference type="KEGG" id="tbe:Trebr_0008"/>
<dbReference type="Gene3D" id="2.70.98.90">
    <property type="match status" value="1"/>
</dbReference>
<dbReference type="GO" id="GO:0005886">
    <property type="term" value="C:plasma membrane"/>
    <property type="evidence" value="ECO:0007669"/>
    <property type="project" value="UniProtKB-SubCell"/>
</dbReference>
<evidence type="ECO:0000256" key="5">
    <source>
        <dbReference type="ARBA" id="ARBA00022475"/>
    </source>
</evidence>